<comment type="caution">
    <text evidence="1">The sequence shown here is derived from an EMBL/GenBank/DDBJ whole genome shotgun (WGS) entry which is preliminary data.</text>
</comment>
<evidence type="ECO:0000313" key="1">
    <source>
        <dbReference type="EMBL" id="KAE8239456.1"/>
    </source>
</evidence>
<sequence>MSNIRRSAGALVAKNASTVSLSSAISQAASTTPPSAPHNLNRLNPSTSILDLSSLRSWFACNFRFLALPDKVLFHLTSTNHATWAGFSIRFGLFQYINNRHP</sequence>
<proteinExistence type="predicted"/>
<dbReference type="EMBL" id="LWDF02001308">
    <property type="protein sequence ID" value="KAE8239456.1"/>
    <property type="molecule type" value="Genomic_DNA"/>
</dbReference>
<name>A0A177TXN7_9BASI</name>
<protein>
    <submittedName>
        <fullName evidence="1">Uncharacterized protein</fullName>
    </submittedName>
</protein>
<evidence type="ECO:0000313" key="2">
    <source>
        <dbReference type="Proteomes" id="UP000077521"/>
    </source>
</evidence>
<keyword evidence="2" id="KW-1185">Reference proteome</keyword>
<organism evidence="1 2">
    <name type="scientific">Tilletia indica</name>
    <dbReference type="NCBI Taxonomy" id="43049"/>
    <lineage>
        <taxon>Eukaryota</taxon>
        <taxon>Fungi</taxon>
        <taxon>Dikarya</taxon>
        <taxon>Basidiomycota</taxon>
        <taxon>Ustilaginomycotina</taxon>
        <taxon>Exobasidiomycetes</taxon>
        <taxon>Tilletiales</taxon>
        <taxon>Tilletiaceae</taxon>
        <taxon>Tilletia</taxon>
    </lineage>
</organism>
<dbReference type="AlphaFoldDB" id="A0A177TXN7"/>
<reference evidence="1" key="2">
    <citation type="journal article" date="2019" name="IMA Fungus">
        <title>Genome sequencing and comparison of five Tilletia species to identify candidate genes for the detection of regulated species infecting wheat.</title>
        <authorList>
            <person name="Nguyen H.D.T."/>
            <person name="Sultana T."/>
            <person name="Kesanakurti P."/>
            <person name="Hambleton S."/>
        </authorList>
    </citation>
    <scope>NUCLEOTIDE SEQUENCE</scope>
    <source>
        <strain evidence="1">DAOMC 236416</strain>
    </source>
</reference>
<accession>A0A177TXN7</accession>
<dbReference type="Proteomes" id="UP000077521">
    <property type="component" value="Unassembled WGS sequence"/>
</dbReference>
<reference evidence="1" key="1">
    <citation type="submission" date="2016-04" db="EMBL/GenBank/DDBJ databases">
        <authorList>
            <person name="Nguyen H.D."/>
            <person name="Samba Siva P."/>
            <person name="Cullis J."/>
            <person name="Levesque C.A."/>
            <person name="Hambleton S."/>
        </authorList>
    </citation>
    <scope>NUCLEOTIDE SEQUENCE</scope>
    <source>
        <strain evidence="1">DAOMC 236416</strain>
    </source>
</reference>
<gene>
    <name evidence="1" type="ORF">A4X13_0g8196</name>
</gene>